<dbReference type="Proteomes" id="UP001516620">
    <property type="component" value="Unassembled WGS sequence"/>
</dbReference>
<keyword evidence="2" id="KW-1185">Reference proteome</keyword>
<dbReference type="Gene3D" id="3.40.30.10">
    <property type="entry name" value="Glutaredoxin"/>
    <property type="match status" value="1"/>
</dbReference>
<accession>A0ABS2H708</accession>
<sequence>MEQPLILRHLLGQGILPEQFMENMLDRQMPLSGIANTKERFREIYDHFTWGSDEDRQFFFRFGEHAKMTCLILCTDWCPDVIWNVPVLFRVMEHADIKAGVLLMEEHLEVMDLFLTNGGRAQPIAVFMDEDGRVLGRWGARPAYIQAVMDGFKQSHPNPQASDYQENLNETYKAIGELYRADSGTTYQNGLIGELRQLFNRFPLESNPRGPRS</sequence>
<protein>
    <submittedName>
        <fullName evidence="1">Thioredoxin family protein</fullName>
    </submittedName>
</protein>
<reference evidence="1 2" key="1">
    <citation type="submission" date="2021-01" db="EMBL/GenBank/DDBJ databases">
        <title>Paenibacillus sp.nov. isolated from the rhizosphere soil of tomato plant.</title>
        <authorList>
            <person name="Thin K.K."/>
            <person name="Zhang X."/>
            <person name="He S."/>
        </authorList>
    </citation>
    <scope>NUCLEOTIDE SEQUENCE [LARGE SCALE GENOMIC DNA]</scope>
    <source>
        <strain evidence="1 2">DXFW5</strain>
    </source>
</reference>
<dbReference type="InterPro" id="IPR036249">
    <property type="entry name" value="Thioredoxin-like_sf"/>
</dbReference>
<dbReference type="Pfam" id="PF14595">
    <property type="entry name" value="Thioredoxin_9"/>
    <property type="match status" value="1"/>
</dbReference>
<comment type="caution">
    <text evidence="1">The sequence shown here is derived from an EMBL/GenBank/DDBJ whole genome shotgun (WGS) entry which is preliminary data.</text>
</comment>
<name>A0ABS2H708_9BACL</name>
<gene>
    <name evidence="1" type="ORF">IM700_013180</name>
</gene>
<dbReference type="SUPFAM" id="SSF52833">
    <property type="entry name" value="Thioredoxin-like"/>
    <property type="match status" value="1"/>
</dbReference>
<evidence type="ECO:0000313" key="2">
    <source>
        <dbReference type="Proteomes" id="UP001516620"/>
    </source>
</evidence>
<proteinExistence type="predicted"/>
<dbReference type="RefSeq" id="WP_193417496.1">
    <property type="nucleotide sequence ID" value="NZ_JADCNN020000010.1"/>
</dbReference>
<evidence type="ECO:0000313" key="1">
    <source>
        <dbReference type="EMBL" id="MBM6996601.1"/>
    </source>
</evidence>
<organism evidence="1 2">
    <name type="scientific">Paenibacillus rhizolycopersici</name>
    <dbReference type="NCBI Taxonomy" id="2780073"/>
    <lineage>
        <taxon>Bacteria</taxon>
        <taxon>Bacillati</taxon>
        <taxon>Bacillota</taxon>
        <taxon>Bacilli</taxon>
        <taxon>Bacillales</taxon>
        <taxon>Paenibacillaceae</taxon>
        <taxon>Paenibacillus</taxon>
    </lineage>
</organism>
<dbReference type="EMBL" id="JADCNN020000010">
    <property type="protein sequence ID" value="MBM6996601.1"/>
    <property type="molecule type" value="Genomic_DNA"/>
</dbReference>